<dbReference type="PANTHER" id="PTHR43464">
    <property type="entry name" value="METHYLTRANSFERASE"/>
    <property type="match status" value="1"/>
</dbReference>
<protein>
    <submittedName>
        <fullName evidence="6">3-demethylubiquinone-9 3-O-methyltransferase</fullName>
    </submittedName>
</protein>
<evidence type="ECO:0000256" key="3">
    <source>
        <dbReference type="ARBA" id="ARBA00022688"/>
    </source>
</evidence>
<dbReference type="PANTHER" id="PTHR43464:SF19">
    <property type="entry name" value="UBIQUINONE BIOSYNTHESIS O-METHYLTRANSFERASE, MITOCHONDRIAL"/>
    <property type="match status" value="1"/>
</dbReference>
<organism evidence="6 7">
    <name type="scientific">Hassallia byssoidea VB512170</name>
    <dbReference type="NCBI Taxonomy" id="1304833"/>
    <lineage>
        <taxon>Bacteria</taxon>
        <taxon>Bacillati</taxon>
        <taxon>Cyanobacteriota</taxon>
        <taxon>Cyanophyceae</taxon>
        <taxon>Nostocales</taxon>
        <taxon>Tolypothrichaceae</taxon>
        <taxon>Hassallia</taxon>
    </lineage>
</organism>
<evidence type="ECO:0000313" key="7">
    <source>
        <dbReference type="Proteomes" id="UP000031549"/>
    </source>
</evidence>
<dbReference type="Proteomes" id="UP000031549">
    <property type="component" value="Unassembled WGS sequence"/>
</dbReference>
<dbReference type="EMBL" id="JTCM02000037">
    <property type="protein sequence ID" value="NEU74225.1"/>
    <property type="molecule type" value="Genomic_DNA"/>
</dbReference>
<accession>A0A846HA36</accession>
<dbReference type="Pfam" id="PF08241">
    <property type="entry name" value="Methyltransf_11"/>
    <property type="match status" value="1"/>
</dbReference>
<keyword evidence="1 6" id="KW-0489">Methyltransferase</keyword>
<dbReference type="CDD" id="cd02440">
    <property type="entry name" value="AdoMet_MTases"/>
    <property type="match status" value="1"/>
</dbReference>
<keyword evidence="7" id="KW-1185">Reference proteome</keyword>
<keyword evidence="4" id="KW-0949">S-adenosyl-L-methionine</keyword>
<evidence type="ECO:0000259" key="5">
    <source>
        <dbReference type="Pfam" id="PF08241"/>
    </source>
</evidence>
<dbReference type="Gene3D" id="3.40.50.150">
    <property type="entry name" value="Vaccinia Virus protein VP39"/>
    <property type="match status" value="1"/>
</dbReference>
<name>A0A846HA36_9CYAN</name>
<dbReference type="SUPFAM" id="SSF53335">
    <property type="entry name" value="S-adenosyl-L-methionine-dependent methyltransferases"/>
    <property type="match status" value="1"/>
</dbReference>
<evidence type="ECO:0000313" key="6">
    <source>
        <dbReference type="EMBL" id="NEU74225.1"/>
    </source>
</evidence>
<gene>
    <name evidence="6" type="primary">ubiG</name>
    <name evidence="6" type="ORF">PI95_017075</name>
</gene>
<keyword evidence="6" id="KW-0830">Ubiquinone</keyword>
<dbReference type="InterPro" id="IPR029063">
    <property type="entry name" value="SAM-dependent_MTases_sf"/>
</dbReference>
<dbReference type="InterPro" id="IPR010233">
    <property type="entry name" value="UbiG_MeTrfase"/>
</dbReference>
<dbReference type="AlphaFoldDB" id="A0A846HA36"/>
<dbReference type="GO" id="GO:0032259">
    <property type="term" value="P:methylation"/>
    <property type="evidence" value="ECO:0007669"/>
    <property type="project" value="UniProtKB-KW"/>
</dbReference>
<evidence type="ECO:0000256" key="2">
    <source>
        <dbReference type="ARBA" id="ARBA00022679"/>
    </source>
</evidence>
<keyword evidence="3" id="KW-0831">Ubiquinone biosynthesis</keyword>
<dbReference type="GO" id="GO:0010420">
    <property type="term" value="F:polyprenyldihydroxybenzoate methyltransferase activity"/>
    <property type="evidence" value="ECO:0007669"/>
    <property type="project" value="InterPro"/>
</dbReference>
<sequence length="256" mass="29632">MEINNLEYYDLNAEKWWKSDETLYLSNHLNNSRREFVTSFVPDWKGIKVLDIGCGGEGDCESVAKLNAYVSGIDLSFNSINIAQEHAKKSNLKIDYRWGVAENLPYKENSFDIVLCFDVLEHVDDWEKIISEAYRVLKKDGLFLFDTINRNLKSKFIIIWFLEDTLKYIPPGLHDWNKFIKPQEMIDVMKKTGFADYLIKGFDLTGGTNLKTLRNLVLKDFNNQIKGKKCSLFEIKINDDTSVCYIGKAVKLVDNN</sequence>
<comment type="caution">
    <text evidence="6">The sequence shown here is derived from an EMBL/GenBank/DDBJ whole genome shotgun (WGS) entry which is preliminary data.</text>
</comment>
<proteinExistence type="predicted"/>
<keyword evidence="2 6" id="KW-0808">Transferase</keyword>
<dbReference type="RefSeq" id="WP_039740211.1">
    <property type="nucleotide sequence ID" value="NZ_JTCM02000037.1"/>
</dbReference>
<dbReference type="InterPro" id="IPR013216">
    <property type="entry name" value="Methyltransf_11"/>
</dbReference>
<evidence type="ECO:0000256" key="1">
    <source>
        <dbReference type="ARBA" id="ARBA00022603"/>
    </source>
</evidence>
<dbReference type="GO" id="GO:0061542">
    <property type="term" value="F:3-demethylubiquinol 3-O-methyltransferase activity"/>
    <property type="evidence" value="ECO:0007669"/>
    <property type="project" value="InterPro"/>
</dbReference>
<dbReference type="NCBIfam" id="TIGR01983">
    <property type="entry name" value="UbiG"/>
    <property type="match status" value="1"/>
</dbReference>
<evidence type="ECO:0000256" key="4">
    <source>
        <dbReference type="ARBA" id="ARBA00022691"/>
    </source>
</evidence>
<reference evidence="6 7" key="1">
    <citation type="journal article" date="2015" name="Genome Announc.">
        <title>Draft Genome Sequence of Cyanobacterium Hassallia byssoidea Strain VB512170, Isolated from Monuments in India.</title>
        <authorList>
            <person name="Singh D."/>
            <person name="Chandrababunaidu M.M."/>
            <person name="Panda A."/>
            <person name="Sen D."/>
            <person name="Bhattacharyya S."/>
            <person name="Adhikary S.P."/>
            <person name="Tripathy S."/>
        </authorList>
    </citation>
    <scope>NUCLEOTIDE SEQUENCE [LARGE SCALE GENOMIC DNA]</scope>
    <source>
        <strain evidence="6 7">VB512170</strain>
    </source>
</reference>
<feature type="domain" description="Methyltransferase type 11" evidence="5">
    <location>
        <begin position="50"/>
        <end position="145"/>
    </location>
</feature>